<dbReference type="Proteomes" id="UP000622245">
    <property type="component" value="Unassembled WGS sequence"/>
</dbReference>
<evidence type="ECO:0000256" key="1">
    <source>
        <dbReference type="ARBA" id="ARBA00022614"/>
    </source>
</evidence>
<organism evidence="3 4">
    <name type="scientific">Micromonospora tarensis</name>
    <dbReference type="NCBI Taxonomy" id="2806100"/>
    <lineage>
        <taxon>Bacteria</taxon>
        <taxon>Bacillati</taxon>
        <taxon>Actinomycetota</taxon>
        <taxon>Actinomycetes</taxon>
        <taxon>Micromonosporales</taxon>
        <taxon>Micromonosporaceae</taxon>
        <taxon>Micromonospora</taxon>
    </lineage>
</organism>
<dbReference type="Pfam" id="PF13855">
    <property type="entry name" value="LRR_8"/>
    <property type="match status" value="1"/>
</dbReference>
<comment type="caution">
    <text evidence="3">The sequence shown here is derived from an EMBL/GenBank/DDBJ whole genome shotgun (WGS) entry which is preliminary data.</text>
</comment>
<accession>A0ABS1YM69</accession>
<proteinExistence type="predicted"/>
<dbReference type="PANTHER" id="PTHR48051:SF1">
    <property type="entry name" value="RAS SUPPRESSOR PROTEIN 1"/>
    <property type="match status" value="1"/>
</dbReference>
<dbReference type="SMART" id="SM00369">
    <property type="entry name" value="LRR_TYP"/>
    <property type="match status" value="3"/>
</dbReference>
<evidence type="ECO:0000313" key="3">
    <source>
        <dbReference type="EMBL" id="MBM0278412.1"/>
    </source>
</evidence>
<dbReference type="SUPFAM" id="SSF52058">
    <property type="entry name" value="L domain-like"/>
    <property type="match status" value="1"/>
</dbReference>
<dbReference type="EMBL" id="JAEVHL010000168">
    <property type="protein sequence ID" value="MBM0278412.1"/>
    <property type="molecule type" value="Genomic_DNA"/>
</dbReference>
<keyword evidence="1" id="KW-0433">Leucine-rich repeat</keyword>
<name>A0ABS1YM69_9ACTN</name>
<evidence type="ECO:0000313" key="4">
    <source>
        <dbReference type="Proteomes" id="UP000622245"/>
    </source>
</evidence>
<evidence type="ECO:0008006" key="5">
    <source>
        <dbReference type="Google" id="ProtNLM"/>
    </source>
</evidence>
<evidence type="ECO:0000256" key="2">
    <source>
        <dbReference type="ARBA" id="ARBA00022737"/>
    </source>
</evidence>
<sequence length="211" mass="22537">MGDLTALTRLDLTGNRLAALPESLGNLTALTRLAVTDNQLTALPESLGNLTGLTRLDLAGNRLTVLPAWLGRPSAGGPPPNSPLQAWLDDTPTTLNNGADLDTLLDRVRSGGVSLSTEDDERRLFVELAGDASALVWEDEEDIMISWGPVPPDAPAGQTAADAEYAYSDPWFTESGDEPPLALTAAQARQAAHEFLRTGRRPTCVQWVDKP</sequence>
<dbReference type="InterPro" id="IPR050216">
    <property type="entry name" value="LRR_domain-containing"/>
</dbReference>
<dbReference type="SMART" id="SM00364">
    <property type="entry name" value="LRR_BAC"/>
    <property type="match status" value="3"/>
</dbReference>
<dbReference type="Pfam" id="PF14430">
    <property type="entry name" value="Imm1"/>
    <property type="match status" value="1"/>
</dbReference>
<protein>
    <recommendedName>
        <fullName evidence="5">Leucine rich repeat-containing protein</fullName>
    </recommendedName>
</protein>
<dbReference type="InterPro" id="IPR032675">
    <property type="entry name" value="LRR_dom_sf"/>
</dbReference>
<keyword evidence="4" id="KW-1185">Reference proteome</keyword>
<dbReference type="InterPro" id="IPR001611">
    <property type="entry name" value="Leu-rich_rpt"/>
</dbReference>
<dbReference type="InterPro" id="IPR025680">
    <property type="entry name" value="DddI"/>
</dbReference>
<dbReference type="InterPro" id="IPR003591">
    <property type="entry name" value="Leu-rich_rpt_typical-subtyp"/>
</dbReference>
<dbReference type="PANTHER" id="PTHR48051">
    <property type="match status" value="1"/>
</dbReference>
<keyword evidence="2" id="KW-0677">Repeat</keyword>
<reference evidence="3 4" key="1">
    <citation type="submission" date="2021-01" db="EMBL/GenBank/DDBJ databases">
        <title>Draft genome sequence of Micromonospora sp. strain STR1s_6.</title>
        <authorList>
            <person name="Karlyshev A."/>
            <person name="Jawad R."/>
        </authorList>
    </citation>
    <scope>NUCLEOTIDE SEQUENCE [LARGE SCALE GENOMIC DNA]</scope>
    <source>
        <strain evidence="3 4">STR1S-6</strain>
    </source>
</reference>
<dbReference type="RefSeq" id="WP_203150786.1">
    <property type="nucleotide sequence ID" value="NZ_JAEVHL010000168.1"/>
</dbReference>
<gene>
    <name evidence="3" type="ORF">JM949_25320</name>
</gene>
<dbReference type="Gene3D" id="3.80.10.10">
    <property type="entry name" value="Ribonuclease Inhibitor"/>
    <property type="match status" value="1"/>
</dbReference>